<accession>A0AA94H426</accession>
<evidence type="ECO:0000313" key="5">
    <source>
        <dbReference type="Proteomes" id="UP000078227"/>
    </source>
</evidence>
<dbReference type="InterPro" id="IPR010027">
    <property type="entry name" value="Tail_assembly_G"/>
</dbReference>
<gene>
    <name evidence="3" type="ORF">AWR26_09715</name>
    <name evidence="4" type="ORF">SAMN05216286_2757</name>
</gene>
<dbReference type="AlphaFoldDB" id="A0AA94H426"/>
<reference evidence="4 6" key="1">
    <citation type="submission" date="2016-10" db="EMBL/GenBank/DDBJ databases">
        <authorList>
            <person name="Varghese N."/>
            <person name="Submissions S."/>
        </authorList>
    </citation>
    <scope>NUCLEOTIDE SEQUENCE [LARGE SCALE GENOMIC DNA]</scope>
    <source>
        <strain evidence="4 6">CGMCC 1.7012</strain>
    </source>
</reference>
<evidence type="ECO:0000313" key="3">
    <source>
        <dbReference type="EMBL" id="ANI82414.1"/>
    </source>
</evidence>
<sequence length="135" mass="14764">MFLKTVTFEFNGEETVLYELSALQRIEYIGYLATVSKEIPADGDEALRTQMASIVGVKVASRLVAMSRWQANITGPSVDELQQQVMSTWPLPAISQAELVVLEMSQMLPPAKEGADEDESVGEENATPEKSTPVS</sequence>
<organism evidence="4 6">
    <name type="scientific">Kosakonia oryzae</name>
    <dbReference type="NCBI Taxonomy" id="497725"/>
    <lineage>
        <taxon>Bacteria</taxon>
        <taxon>Pseudomonadati</taxon>
        <taxon>Pseudomonadota</taxon>
        <taxon>Gammaproteobacteria</taxon>
        <taxon>Enterobacterales</taxon>
        <taxon>Enterobacteriaceae</taxon>
        <taxon>Kosakonia</taxon>
    </lineage>
</organism>
<dbReference type="Pfam" id="PF06894">
    <property type="entry name" value="Phage_TAC_2"/>
    <property type="match status" value="1"/>
</dbReference>
<feature type="domain" description="Tail assembly protein G" evidence="2">
    <location>
        <begin position="1"/>
        <end position="120"/>
    </location>
</feature>
<dbReference type="EMBL" id="FOKO01000003">
    <property type="protein sequence ID" value="SFC57304.1"/>
    <property type="molecule type" value="Genomic_DNA"/>
</dbReference>
<evidence type="ECO:0000313" key="4">
    <source>
        <dbReference type="EMBL" id="SFC57304.1"/>
    </source>
</evidence>
<dbReference type="Proteomes" id="UP000182314">
    <property type="component" value="Unassembled WGS sequence"/>
</dbReference>
<dbReference type="Proteomes" id="UP000078227">
    <property type="component" value="Chromosome"/>
</dbReference>
<dbReference type="RefSeq" id="WP_064565444.1">
    <property type="nucleotide sequence ID" value="NZ_CP014007.2"/>
</dbReference>
<feature type="region of interest" description="Disordered" evidence="1">
    <location>
        <begin position="108"/>
        <end position="135"/>
    </location>
</feature>
<name>A0AA94H426_9ENTR</name>
<dbReference type="KEGG" id="kor:AWR26_09715"/>
<dbReference type="NCBIfam" id="TIGR01674">
    <property type="entry name" value="phage_lambda_G"/>
    <property type="match status" value="1"/>
</dbReference>
<reference evidence="3 5" key="2">
    <citation type="submission" date="2021-03" db="EMBL/GenBank/DDBJ databases">
        <authorList>
            <person name="Li Y."/>
            <person name="Li S."/>
            <person name="Chen M."/>
            <person name="Peng G."/>
            <person name="Tan Z."/>
            <person name="An Q."/>
        </authorList>
    </citation>
    <scope>NUCLEOTIDE SEQUENCE [LARGE SCALE GENOMIC DNA]</scope>
    <source>
        <strain evidence="3 5">Ola 51</strain>
    </source>
</reference>
<keyword evidence="5" id="KW-1185">Reference proteome</keyword>
<dbReference type="EMBL" id="CP014007">
    <property type="protein sequence ID" value="ANI82414.1"/>
    <property type="molecule type" value="Genomic_DNA"/>
</dbReference>
<proteinExistence type="predicted"/>
<evidence type="ECO:0000259" key="2">
    <source>
        <dbReference type="Pfam" id="PF06894"/>
    </source>
</evidence>
<protein>
    <submittedName>
        <fullName evidence="4">Phage minor tail protein G</fullName>
    </submittedName>
</protein>
<evidence type="ECO:0000313" key="6">
    <source>
        <dbReference type="Proteomes" id="UP000182314"/>
    </source>
</evidence>
<evidence type="ECO:0000256" key="1">
    <source>
        <dbReference type="SAM" id="MobiDB-lite"/>
    </source>
</evidence>